<name>A0AAV4P591_9ARAC</name>
<proteinExistence type="predicted"/>
<protein>
    <submittedName>
        <fullName evidence="1">Uncharacterized protein</fullName>
    </submittedName>
</protein>
<reference evidence="1 2" key="1">
    <citation type="submission" date="2021-06" db="EMBL/GenBank/DDBJ databases">
        <title>Caerostris darwini draft genome.</title>
        <authorList>
            <person name="Kono N."/>
            <person name="Arakawa K."/>
        </authorList>
    </citation>
    <scope>NUCLEOTIDE SEQUENCE [LARGE SCALE GENOMIC DNA]</scope>
</reference>
<organism evidence="1 2">
    <name type="scientific">Caerostris darwini</name>
    <dbReference type="NCBI Taxonomy" id="1538125"/>
    <lineage>
        <taxon>Eukaryota</taxon>
        <taxon>Metazoa</taxon>
        <taxon>Ecdysozoa</taxon>
        <taxon>Arthropoda</taxon>
        <taxon>Chelicerata</taxon>
        <taxon>Arachnida</taxon>
        <taxon>Araneae</taxon>
        <taxon>Araneomorphae</taxon>
        <taxon>Entelegynae</taxon>
        <taxon>Araneoidea</taxon>
        <taxon>Araneidae</taxon>
        <taxon>Caerostris</taxon>
    </lineage>
</organism>
<keyword evidence="2" id="KW-1185">Reference proteome</keyword>
<accession>A0AAV4P591</accession>
<sequence length="134" mass="15588">MICATSSAAKGRYGTDLFPKGYKWSAKFAWLCGQATNGAHLLCITLATAEDRHCKSSSALQRQLFQADWRSQIRRYFRYLADQLHCRKIFVVSRYNIFEFQANRLHIPIVPKEYQIKIVQVAWQLRPSLIYGQN</sequence>
<gene>
    <name evidence="1" type="ORF">CDAR_400511</name>
</gene>
<evidence type="ECO:0000313" key="2">
    <source>
        <dbReference type="Proteomes" id="UP001054837"/>
    </source>
</evidence>
<dbReference type="Proteomes" id="UP001054837">
    <property type="component" value="Unassembled WGS sequence"/>
</dbReference>
<evidence type="ECO:0000313" key="1">
    <source>
        <dbReference type="EMBL" id="GIX92507.1"/>
    </source>
</evidence>
<dbReference type="AlphaFoldDB" id="A0AAV4P591"/>
<comment type="caution">
    <text evidence="1">The sequence shown here is derived from an EMBL/GenBank/DDBJ whole genome shotgun (WGS) entry which is preliminary data.</text>
</comment>
<dbReference type="EMBL" id="BPLQ01002400">
    <property type="protein sequence ID" value="GIX92507.1"/>
    <property type="molecule type" value="Genomic_DNA"/>
</dbReference>